<organism evidence="2 3">
    <name type="scientific">Azohydromonas caseinilytica</name>
    <dbReference type="NCBI Taxonomy" id="2728836"/>
    <lineage>
        <taxon>Bacteria</taxon>
        <taxon>Pseudomonadati</taxon>
        <taxon>Pseudomonadota</taxon>
        <taxon>Betaproteobacteria</taxon>
        <taxon>Burkholderiales</taxon>
        <taxon>Sphaerotilaceae</taxon>
        <taxon>Azohydromonas</taxon>
    </lineage>
</organism>
<evidence type="ECO:0000259" key="1">
    <source>
        <dbReference type="Pfam" id="PF07238"/>
    </source>
</evidence>
<evidence type="ECO:0000313" key="3">
    <source>
        <dbReference type="Proteomes" id="UP000574067"/>
    </source>
</evidence>
<name>A0A848FAL7_9BURK</name>
<dbReference type="RefSeq" id="WP_169160696.1">
    <property type="nucleotide sequence ID" value="NZ_JABBFW010000007.1"/>
</dbReference>
<dbReference type="GO" id="GO:0035438">
    <property type="term" value="F:cyclic-di-GMP binding"/>
    <property type="evidence" value="ECO:0007669"/>
    <property type="project" value="InterPro"/>
</dbReference>
<comment type="caution">
    <text evidence="2">The sequence shown here is derived from an EMBL/GenBank/DDBJ whole genome shotgun (WGS) entry which is preliminary data.</text>
</comment>
<accession>A0A848FAL7</accession>
<dbReference type="Gene3D" id="2.40.10.220">
    <property type="entry name" value="predicted glycosyltransferase like domains"/>
    <property type="match status" value="1"/>
</dbReference>
<reference evidence="2 3" key="1">
    <citation type="submission" date="2020-04" db="EMBL/GenBank/DDBJ databases">
        <title>Azohydromonas sp. isolated from soil.</title>
        <authorList>
            <person name="Dahal R.H."/>
        </authorList>
    </citation>
    <scope>NUCLEOTIDE SEQUENCE [LARGE SCALE GENOMIC DNA]</scope>
    <source>
        <strain evidence="2 3">G-1-1-14</strain>
    </source>
</reference>
<keyword evidence="3" id="KW-1185">Reference proteome</keyword>
<dbReference type="EMBL" id="JABBFW010000007">
    <property type="protein sequence ID" value="NML15795.1"/>
    <property type="molecule type" value="Genomic_DNA"/>
</dbReference>
<dbReference type="InterPro" id="IPR009875">
    <property type="entry name" value="PilZ_domain"/>
</dbReference>
<dbReference type="SUPFAM" id="SSF141371">
    <property type="entry name" value="PilZ domain-like"/>
    <property type="match status" value="1"/>
</dbReference>
<dbReference type="Proteomes" id="UP000574067">
    <property type="component" value="Unassembled WGS sequence"/>
</dbReference>
<sequence length="146" mass="16037">MHPRVPVKPSDHSGNSAITVEIQEQATWVYLGLQHRHVERRRFRSLAQVLLLPTRELMAVPTVDISPGGVGFVSPLNLPLDLACEIRFRAPIIGQHVEMFVARGQVAYSVLSGPEGGFIIGLQFTDIAVSALALIREYVSQSAWPA</sequence>
<dbReference type="AlphaFoldDB" id="A0A848FAL7"/>
<evidence type="ECO:0000313" key="2">
    <source>
        <dbReference type="EMBL" id="NML15795.1"/>
    </source>
</evidence>
<proteinExistence type="predicted"/>
<gene>
    <name evidence="2" type="ORF">HHL10_12515</name>
</gene>
<feature type="domain" description="PilZ" evidence="1">
    <location>
        <begin position="39"/>
        <end position="140"/>
    </location>
</feature>
<dbReference type="Pfam" id="PF07238">
    <property type="entry name" value="PilZ"/>
    <property type="match status" value="1"/>
</dbReference>
<protein>
    <submittedName>
        <fullName evidence="2">PilZ domain-containing protein</fullName>
    </submittedName>
</protein>